<feature type="region of interest" description="Disordered" evidence="6">
    <location>
        <begin position="352"/>
        <end position="425"/>
    </location>
</feature>
<dbReference type="GeneID" id="106166266"/>
<evidence type="ECO:0000256" key="1">
    <source>
        <dbReference type="ARBA" id="ARBA00004141"/>
    </source>
</evidence>
<evidence type="ECO:0000256" key="5">
    <source>
        <dbReference type="RuleBase" id="RU000687"/>
    </source>
</evidence>
<dbReference type="GO" id="GO:0004888">
    <property type="term" value="F:transmembrane signaling receptor activity"/>
    <property type="evidence" value="ECO:0007669"/>
    <property type="project" value="InterPro"/>
</dbReference>
<evidence type="ECO:0000313" key="8">
    <source>
        <dbReference type="Proteomes" id="UP000085678"/>
    </source>
</evidence>
<dbReference type="PROSITE" id="PS00236">
    <property type="entry name" value="NEUROTR_ION_CHANNEL"/>
    <property type="match status" value="1"/>
</dbReference>
<dbReference type="CDD" id="cd18989">
    <property type="entry name" value="LGIC_ECD_cation"/>
    <property type="match status" value="1"/>
</dbReference>
<evidence type="ECO:0000256" key="4">
    <source>
        <dbReference type="ARBA" id="ARBA00023136"/>
    </source>
</evidence>
<gene>
    <name evidence="9" type="primary">LOC106166266</name>
</gene>
<dbReference type="OrthoDB" id="6148485at2759"/>
<dbReference type="Gene3D" id="2.70.170.10">
    <property type="entry name" value="Neurotransmitter-gated ion-channel ligand-binding domain"/>
    <property type="match status" value="1"/>
</dbReference>
<keyword evidence="2 5" id="KW-0812">Transmembrane</keyword>
<keyword evidence="8" id="KW-1185">Reference proteome</keyword>
<evidence type="ECO:0000313" key="9">
    <source>
        <dbReference type="RefSeq" id="XP_013400211.1"/>
    </source>
</evidence>
<dbReference type="PANTHER" id="PTHR18945">
    <property type="entry name" value="NEUROTRANSMITTER GATED ION CHANNEL"/>
    <property type="match status" value="1"/>
</dbReference>
<protein>
    <submittedName>
        <fullName evidence="9">Neuronal acetylcholine receptor subunit beta-3</fullName>
    </submittedName>
</protein>
<dbReference type="STRING" id="7574.A0A1S3IQM1"/>
<dbReference type="AlphaFoldDB" id="A0A1S3IQM1"/>
<dbReference type="CDD" id="cd19051">
    <property type="entry name" value="LGIC_TM_cation"/>
    <property type="match status" value="1"/>
</dbReference>
<dbReference type="InterPro" id="IPR006201">
    <property type="entry name" value="Neur_channel"/>
</dbReference>
<keyword evidence="4 5" id="KW-0472">Membrane</keyword>
<dbReference type="GO" id="GO:0005230">
    <property type="term" value="F:extracellular ligand-gated monoatomic ion channel activity"/>
    <property type="evidence" value="ECO:0007669"/>
    <property type="project" value="InterPro"/>
</dbReference>
<name>A0A1S3IQM1_LINAN</name>
<dbReference type="GO" id="GO:0016020">
    <property type="term" value="C:membrane"/>
    <property type="evidence" value="ECO:0007669"/>
    <property type="project" value="UniProtKB-SubCell"/>
</dbReference>
<dbReference type="Proteomes" id="UP000085678">
    <property type="component" value="Unplaced"/>
</dbReference>
<dbReference type="Pfam" id="PF02931">
    <property type="entry name" value="Neur_chan_LBD"/>
    <property type="match status" value="1"/>
</dbReference>
<keyword evidence="5" id="KW-0813">Transport</keyword>
<keyword evidence="9" id="KW-0675">Receptor</keyword>
<keyword evidence="5" id="KW-0406">Ion transport</keyword>
<dbReference type="InterPro" id="IPR036719">
    <property type="entry name" value="Neuro-gated_channel_TM_sf"/>
</dbReference>
<dbReference type="RefSeq" id="XP_013400211.1">
    <property type="nucleotide sequence ID" value="XM_013544757.1"/>
</dbReference>
<evidence type="ECO:0000256" key="3">
    <source>
        <dbReference type="ARBA" id="ARBA00022989"/>
    </source>
</evidence>
<dbReference type="PRINTS" id="PR00252">
    <property type="entry name" value="NRIONCHANNEL"/>
</dbReference>
<accession>A0A1S3IQM1</accession>
<feature type="domain" description="Neurotransmitter-gated ion-channel ligand-binding" evidence="7">
    <location>
        <begin position="38"/>
        <end position="217"/>
    </location>
</feature>
<organism evidence="8 9">
    <name type="scientific">Lingula anatina</name>
    <name type="common">Brachiopod</name>
    <name type="synonym">Lingula unguis</name>
    <dbReference type="NCBI Taxonomy" id="7574"/>
    <lineage>
        <taxon>Eukaryota</taxon>
        <taxon>Metazoa</taxon>
        <taxon>Spiralia</taxon>
        <taxon>Lophotrochozoa</taxon>
        <taxon>Brachiopoda</taxon>
        <taxon>Linguliformea</taxon>
        <taxon>Lingulata</taxon>
        <taxon>Lingulida</taxon>
        <taxon>Linguloidea</taxon>
        <taxon>Lingulidae</taxon>
        <taxon>Lingula</taxon>
    </lineage>
</organism>
<dbReference type="InterPro" id="IPR036734">
    <property type="entry name" value="Neur_chan_lig-bd_sf"/>
</dbReference>
<dbReference type="SUPFAM" id="SSF63712">
    <property type="entry name" value="Nicotinic receptor ligand binding domain-like"/>
    <property type="match status" value="1"/>
</dbReference>
<comment type="similarity">
    <text evidence="5">Belongs to the ligand-gated ion channel (TC 1.A.9) family.</text>
</comment>
<dbReference type="KEGG" id="lak:106166266"/>
<evidence type="ECO:0000256" key="2">
    <source>
        <dbReference type="ARBA" id="ARBA00022692"/>
    </source>
</evidence>
<keyword evidence="5" id="KW-0407">Ion channel</keyword>
<dbReference type="Gene3D" id="1.20.58.390">
    <property type="entry name" value="Neurotransmitter-gated ion-channel transmembrane domain"/>
    <property type="match status" value="1"/>
</dbReference>
<proteinExistence type="inferred from homology"/>
<comment type="subcellular location">
    <subcellularLocation>
        <location evidence="1">Membrane</location>
        <topology evidence="1">Multi-pass membrane protein</topology>
    </subcellularLocation>
</comment>
<dbReference type="InterPro" id="IPR038050">
    <property type="entry name" value="Neuro_actylchol_rec"/>
</dbReference>
<dbReference type="InParanoid" id="A0A1S3IQM1"/>
<feature type="transmembrane region" description="Helical" evidence="5">
    <location>
        <begin position="246"/>
        <end position="269"/>
    </location>
</feature>
<dbReference type="SUPFAM" id="SSF90112">
    <property type="entry name" value="Neurotransmitter-gated ion-channel transmembrane pore"/>
    <property type="match status" value="1"/>
</dbReference>
<evidence type="ECO:0000259" key="7">
    <source>
        <dbReference type="Pfam" id="PF02931"/>
    </source>
</evidence>
<keyword evidence="3 5" id="KW-1133">Transmembrane helix</keyword>
<dbReference type="InterPro" id="IPR018000">
    <property type="entry name" value="Neurotransmitter_ion_chnl_CS"/>
</dbReference>
<sequence>MKRPNALLCPVGYCLLLLIQFLLVGSSVTRDLLHRDILTQDYNRYTQPVHNESVALEVLVTADLMQILNLDEAHQVLTTLLWITTKYVDYRLAWDPEKYDNVTDMYLPQKSLWKPDLYIINTAEGDGHVFGSNEEDLAIVQNTGLVYSQMGKQVATFCSLDLTRFPFDQQNCCIRMMSNVVRDSLVNLTTVPHGFSMEKFFTSIEWEVLDTKAEEQFDLWDNPFSTLETEKLHWKELRFCIRIRRAMSFFTIAMCLPCIILCALSLLVFLMPPGSGEKMSVGMTCWTALVVFLLILDGPWDGLTGASYSSVCTLRMYHHGNDGSRPPTWLYQLCKQLSRVACVQIPDRDPMRRKSCVSTTDERGKAKGQQGPANSTTEPLNGGPNDHVVEEEPFNVSGYAECKLDGPPQSNGVHGKKLNQRIECP</sequence>
<evidence type="ECO:0000256" key="6">
    <source>
        <dbReference type="SAM" id="MobiDB-lite"/>
    </source>
</evidence>
<feature type="transmembrane region" description="Helical" evidence="5">
    <location>
        <begin position="281"/>
        <end position="300"/>
    </location>
</feature>
<dbReference type="InterPro" id="IPR006202">
    <property type="entry name" value="Neur_chan_lig-bd"/>
</dbReference>
<reference evidence="9" key="1">
    <citation type="submission" date="2025-08" db="UniProtKB">
        <authorList>
            <consortium name="RefSeq"/>
        </authorList>
    </citation>
    <scope>IDENTIFICATION</scope>
    <source>
        <tissue evidence="9">Gonads</tissue>
    </source>
</reference>
<comment type="caution">
    <text evidence="5">Lacks conserved residue(s) required for the propagation of feature annotation.</text>
</comment>
<dbReference type="FunFam" id="2.70.170.10:FF:000028">
    <property type="entry name" value="AcetylCholine Receptor"/>
    <property type="match status" value="1"/>
</dbReference>